<dbReference type="GO" id="GO:0005829">
    <property type="term" value="C:cytosol"/>
    <property type="evidence" value="ECO:0007669"/>
    <property type="project" value="TreeGrafter"/>
</dbReference>
<proteinExistence type="predicted"/>
<gene>
    <name evidence="1" type="ORF">E3U44_10305</name>
</gene>
<dbReference type="InterPro" id="IPR041492">
    <property type="entry name" value="HAD_2"/>
</dbReference>
<dbReference type="Pfam" id="PF13419">
    <property type="entry name" value="HAD_2"/>
    <property type="match status" value="1"/>
</dbReference>
<organism evidence="1 2">
    <name type="scientific">Nitrosococcus wardiae</name>
    <dbReference type="NCBI Taxonomy" id="1814290"/>
    <lineage>
        <taxon>Bacteria</taxon>
        <taxon>Pseudomonadati</taxon>
        <taxon>Pseudomonadota</taxon>
        <taxon>Gammaproteobacteria</taxon>
        <taxon>Chromatiales</taxon>
        <taxon>Chromatiaceae</taxon>
        <taxon>Nitrosococcus</taxon>
    </lineage>
</organism>
<dbReference type="InterPro" id="IPR050155">
    <property type="entry name" value="HAD-like_hydrolase_sf"/>
</dbReference>
<dbReference type="SUPFAM" id="SSF56784">
    <property type="entry name" value="HAD-like"/>
    <property type="match status" value="1"/>
</dbReference>
<dbReference type="SFLD" id="SFLDS00003">
    <property type="entry name" value="Haloacid_Dehalogenase"/>
    <property type="match status" value="1"/>
</dbReference>
<dbReference type="GO" id="GO:0006281">
    <property type="term" value="P:DNA repair"/>
    <property type="evidence" value="ECO:0007669"/>
    <property type="project" value="TreeGrafter"/>
</dbReference>
<dbReference type="InterPro" id="IPR023198">
    <property type="entry name" value="PGP-like_dom2"/>
</dbReference>
<protein>
    <submittedName>
        <fullName evidence="1">HAD family hydrolase</fullName>
    </submittedName>
</protein>
<name>A0A4P7C039_9GAMM</name>
<reference evidence="1 2" key="1">
    <citation type="submission" date="2019-03" db="EMBL/GenBank/DDBJ databases">
        <title>The genome sequence of Nitrosococcus wardiae strain D1FHST reveals the archetypal metabolic capacity of ammonia-oxidizing Gammaproteobacteria.</title>
        <authorList>
            <person name="Wang L."/>
            <person name="Lim C.K."/>
            <person name="Hanson T.E."/>
            <person name="Dang H."/>
            <person name="Klotz M.G."/>
        </authorList>
    </citation>
    <scope>NUCLEOTIDE SEQUENCE [LARGE SCALE GENOMIC DNA]</scope>
    <source>
        <strain evidence="1 2">D1FHS</strain>
    </source>
</reference>
<dbReference type="Proteomes" id="UP000294325">
    <property type="component" value="Chromosome"/>
</dbReference>
<dbReference type="KEGG" id="nwr:E3U44_10305"/>
<dbReference type="Gene3D" id="3.40.50.1000">
    <property type="entry name" value="HAD superfamily/HAD-like"/>
    <property type="match status" value="1"/>
</dbReference>
<dbReference type="RefSeq" id="WP_134358051.1">
    <property type="nucleotide sequence ID" value="NZ_CP038033.1"/>
</dbReference>
<dbReference type="Gene3D" id="1.10.150.240">
    <property type="entry name" value="Putative phosphatase, domain 2"/>
    <property type="match status" value="1"/>
</dbReference>
<dbReference type="SFLD" id="SFLDG01135">
    <property type="entry name" value="C1.5.6:_HAD__Beta-PGM__Phospha"/>
    <property type="match status" value="1"/>
</dbReference>
<sequence>MLPYKLIVFDWDGTLMDSEARIVASMRAAIRDLNLLPRENEALRNVIGLGLQEALATLYPEGDRLIKSALVERYRHYYLNADPTPSQLFEGVELLLEKLQEQGYLMAIATGKGRIGLDRVLPEVGVAHYFCTSRCADETASKPHPRMLVEIMAQAKVTARETLMVGDTEYDMLMAKYAGTDALAVSYGVHEKIRLQRCNPIDCVDSIEALQGWLLKSVPKAHVK</sequence>
<dbReference type="InterPro" id="IPR036412">
    <property type="entry name" value="HAD-like_sf"/>
</dbReference>
<dbReference type="NCBIfam" id="TIGR01549">
    <property type="entry name" value="HAD-SF-IA-v1"/>
    <property type="match status" value="1"/>
</dbReference>
<keyword evidence="2" id="KW-1185">Reference proteome</keyword>
<dbReference type="OrthoDB" id="9782449at2"/>
<dbReference type="InterPro" id="IPR023214">
    <property type="entry name" value="HAD_sf"/>
</dbReference>
<dbReference type="PANTHER" id="PTHR43434:SF24">
    <property type="entry name" value="HYDROLASE-RELATED"/>
    <property type="match status" value="1"/>
</dbReference>
<dbReference type="SFLD" id="SFLDG01129">
    <property type="entry name" value="C1.5:_HAD__Beta-PGM__Phosphata"/>
    <property type="match status" value="1"/>
</dbReference>
<evidence type="ECO:0000313" key="2">
    <source>
        <dbReference type="Proteomes" id="UP000294325"/>
    </source>
</evidence>
<dbReference type="InterPro" id="IPR006439">
    <property type="entry name" value="HAD-SF_hydro_IA"/>
</dbReference>
<dbReference type="AlphaFoldDB" id="A0A4P7C039"/>
<keyword evidence="1" id="KW-0378">Hydrolase</keyword>
<dbReference type="EMBL" id="CP038033">
    <property type="protein sequence ID" value="QBQ54860.1"/>
    <property type="molecule type" value="Genomic_DNA"/>
</dbReference>
<dbReference type="GO" id="GO:0008967">
    <property type="term" value="F:phosphoglycolate phosphatase activity"/>
    <property type="evidence" value="ECO:0007669"/>
    <property type="project" value="TreeGrafter"/>
</dbReference>
<accession>A0A4P7C039</accession>
<evidence type="ECO:0000313" key="1">
    <source>
        <dbReference type="EMBL" id="QBQ54860.1"/>
    </source>
</evidence>
<dbReference type="PANTHER" id="PTHR43434">
    <property type="entry name" value="PHOSPHOGLYCOLATE PHOSPHATASE"/>
    <property type="match status" value="1"/>
</dbReference>